<organism evidence="2 3">
    <name type="scientific">Desulfonema magnum</name>
    <dbReference type="NCBI Taxonomy" id="45655"/>
    <lineage>
        <taxon>Bacteria</taxon>
        <taxon>Pseudomonadati</taxon>
        <taxon>Thermodesulfobacteriota</taxon>
        <taxon>Desulfobacteria</taxon>
        <taxon>Desulfobacterales</taxon>
        <taxon>Desulfococcaceae</taxon>
        <taxon>Desulfonema</taxon>
    </lineage>
</organism>
<dbReference type="AlphaFoldDB" id="A0A975BPX2"/>
<dbReference type="Proteomes" id="UP000663722">
    <property type="component" value="Chromosome"/>
</dbReference>
<evidence type="ECO:0000313" key="3">
    <source>
        <dbReference type="Proteomes" id="UP000663722"/>
    </source>
</evidence>
<proteinExistence type="predicted"/>
<protein>
    <submittedName>
        <fullName evidence="2">DUF1863</fullName>
    </submittedName>
</protein>
<sequence>MQRRAFYSFHYKLDNWRASQVRNMGVFEGNRPASDNDWEQIKRGGNKVIQKWIDNQLKEKSVAIVLIGEKTAGRNWVKYEIKKAWDDGKGILGIYA</sequence>
<evidence type="ECO:0000259" key="1">
    <source>
        <dbReference type="Pfam" id="PF08937"/>
    </source>
</evidence>
<feature type="domain" description="Thoeris protein ThsB TIR-like" evidence="1">
    <location>
        <begin position="6"/>
        <end position="95"/>
    </location>
</feature>
<evidence type="ECO:0000313" key="2">
    <source>
        <dbReference type="EMBL" id="QTA89193.1"/>
    </source>
</evidence>
<dbReference type="KEGG" id="dmm:dnm_052430"/>
<dbReference type="Gene3D" id="3.40.50.9200">
    <property type="entry name" value="Hypothetical protein MTH538"/>
    <property type="match status" value="1"/>
</dbReference>
<dbReference type="EMBL" id="CP061800">
    <property type="protein sequence ID" value="QTA89193.1"/>
    <property type="molecule type" value="Genomic_DNA"/>
</dbReference>
<dbReference type="InterPro" id="IPR015032">
    <property type="entry name" value="ThsB__TIR-like_domain"/>
</dbReference>
<dbReference type="Pfam" id="PF08937">
    <property type="entry name" value="ThsB_TIR"/>
    <property type="match status" value="1"/>
</dbReference>
<keyword evidence="3" id="KW-1185">Reference proteome</keyword>
<dbReference type="InterPro" id="IPR036490">
    <property type="entry name" value="ThsB_TIR-like_sf"/>
</dbReference>
<reference evidence="2" key="1">
    <citation type="journal article" date="2021" name="Microb. Physiol.">
        <title>Proteogenomic Insights into the Physiology of Marine, Sulfate-Reducing, Filamentous Desulfonema limicola and Desulfonema magnum.</title>
        <authorList>
            <person name="Schnaars V."/>
            <person name="Wohlbrand L."/>
            <person name="Scheve S."/>
            <person name="Hinrichs C."/>
            <person name="Reinhardt R."/>
            <person name="Rabus R."/>
        </authorList>
    </citation>
    <scope>NUCLEOTIDE SEQUENCE</scope>
    <source>
        <strain evidence="2">4be13</strain>
    </source>
</reference>
<dbReference type="RefSeq" id="WP_207677935.1">
    <property type="nucleotide sequence ID" value="NZ_CP061800.1"/>
</dbReference>
<accession>A0A975BPX2</accession>
<gene>
    <name evidence="2" type="ORF">dnm_052430</name>
</gene>
<dbReference type="SUPFAM" id="SSF52206">
    <property type="entry name" value="Hypothetical protein MTH538"/>
    <property type="match status" value="1"/>
</dbReference>
<name>A0A975BPX2_9BACT</name>